<feature type="domain" description="FecR protein" evidence="2">
    <location>
        <begin position="131"/>
        <end position="226"/>
    </location>
</feature>
<evidence type="ECO:0000259" key="2">
    <source>
        <dbReference type="Pfam" id="PF04773"/>
    </source>
</evidence>
<evidence type="ECO:0000256" key="1">
    <source>
        <dbReference type="SAM" id="Phobius"/>
    </source>
</evidence>
<reference evidence="4" key="1">
    <citation type="journal article" date="2014" name="Int. J. Syst. Evol. Microbiol.">
        <title>Complete genome sequence of Corynebacterium casei LMG S-19264T (=DSM 44701T), isolated from a smear-ripened cheese.</title>
        <authorList>
            <consortium name="US DOE Joint Genome Institute (JGI-PGF)"/>
            <person name="Walter F."/>
            <person name="Albersmeier A."/>
            <person name="Kalinowski J."/>
            <person name="Ruckert C."/>
        </authorList>
    </citation>
    <scope>NUCLEOTIDE SEQUENCE</scope>
    <source>
        <strain evidence="4">CGMCC 1.15290</strain>
    </source>
</reference>
<comment type="caution">
    <text evidence="4">The sequence shown here is derived from an EMBL/GenBank/DDBJ whole genome shotgun (WGS) entry which is preliminary data.</text>
</comment>
<dbReference type="InterPro" id="IPR032508">
    <property type="entry name" value="FecR_C"/>
</dbReference>
<feature type="domain" description="Protein FecR C-terminal" evidence="3">
    <location>
        <begin position="291"/>
        <end position="358"/>
    </location>
</feature>
<name>A0A917MWY6_9BACT</name>
<proteinExistence type="predicted"/>
<accession>A0A917MWY6</accession>
<keyword evidence="1" id="KW-1133">Transmembrane helix</keyword>
<reference evidence="4" key="2">
    <citation type="submission" date="2020-09" db="EMBL/GenBank/DDBJ databases">
        <authorList>
            <person name="Sun Q."/>
            <person name="Zhou Y."/>
        </authorList>
    </citation>
    <scope>NUCLEOTIDE SEQUENCE</scope>
    <source>
        <strain evidence="4">CGMCC 1.15290</strain>
    </source>
</reference>
<dbReference type="EMBL" id="BMIB01000003">
    <property type="protein sequence ID" value="GGH72746.1"/>
    <property type="molecule type" value="Genomic_DNA"/>
</dbReference>
<evidence type="ECO:0000259" key="3">
    <source>
        <dbReference type="Pfam" id="PF16344"/>
    </source>
</evidence>
<dbReference type="Gene3D" id="2.60.120.1440">
    <property type="match status" value="1"/>
</dbReference>
<evidence type="ECO:0000313" key="4">
    <source>
        <dbReference type="EMBL" id="GGH72746.1"/>
    </source>
</evidence>
<dbReference type="GO" id="GO:0016989">
    <property type="term" value="F:sigma factor antagonist activity"/>
    <property type="evidence" value="ECO:0007669"/>
    <property type="project" value="TreeGrafter"/>
</dbReference>
<evidence type="ECO:0000313" key="5">
    <source>
        <dbReference type="Proteomes" id="UP000627292"/>
    </source>
</evidence>
<dbReference type="Proteomes" id="UP000627292">
    <property type="component" value="Unassembled WGS sequence"/>
</dbReference>
<protein>
    <recommendedName>
        <fullName evidence="6">FecR family protein</fullName>
    </recommendedName>
</protein>
<dbReference type="RefSeq" id="WP_188954309.1">
    <property type="nucleotide sequence ID" value="NZ_BMIB01000003.1"/>
</dbReference>
<dbReference type="InterPro" id="IPR012373">
    <property type="entry name" value="Ferrdict_sens_TM"/>
</dbReference>
<dbReference type="Pfam" id="PF16344">
    <property type="entry name" value="FecR_C"/>
    <property type="match status" value="1"/>
</dbReference>
<dbReference type="InterPro" id="IPR006860">
    <property type="entry name" value="FecR"/>
</dbReference>
<keyword evidence="1" id="KW-0472">Membrane</keyword>
<sequence length="365" mass="41064">MSLPLHYDRFLLLAMQSIDNQATAAEQTELTQLLLQYPELEAELSRIRQTWHFRSPVTAVPDADAAFERHLHKLSVQMLQPVAENAHPQPGKRRRMFKWTAITGSIAACALLVYVTGSRLLQRKPHATQQTVTAAHGTKKFIQLPDGTKVWLNADSKLTWNAAANTGKRTVWLTGEAYFDVAKDAAHPMEIHTSNMDIKVLGTAFNVRSYRNEKTAETVLVSGAVEVSLKVNPESRIRLKPGNKLVVVNSTAPKDNNPKKAGPRSLYWINSLDNELYDTAAVEHLFTGTGLSFKQETLEGAAARMEHWFKVRIVIEDEQLKQGTYTGDFTNETLPQVLEALRLSGNFRYKKDKDTVLIYKPQDIQ</sequence>
<gene>
    <name evidence="4" type="ORF">GCM10011379_33520</name>
</gene>
<dbReference type="Pfam" id="PF04773">
    <property type="entry name" value="FecR"/>
    <property type="match status" value="1"/>
</dbReference>
<organism evidence="4 5">
    <name type="scientific">Filimonas zeae</name>
    <dbReference type="NCBI Taxonomy" id="1737353"/>
    <lineage>
        <taxon>Bacteria</taxon>
        <taxon>Pseudomonadati</taxon>
        <taxon>Bacteroidota</taxon>
        <taxon>Chitinophagia</taxon>
        <taxon>Chitinophagales</taxon>
        <taxon>Chitinophagaceae</taxon>
        <taxon>Filimonas</taxon>
    </lineage>
</organism>
<dbReference type="PIRSF" id="PIRSF018266">
    <property type="entry name" value="FecR"/>
    <property type="match status" value="1"/>
</dbReference>
<feature type="transmembrane region" description="Helical" evidence="1">
    <location>
        <begin position="96"/>
        <end position="115"/>
    </location>
</feature>
<dbReference type="PANTHER" id="PTHR30273">
    <property type="entry name" value="PERIPLASMIC SIGNAL SENSOR AND SIGMA FACTOR ACTIVATOR FECR-RELATED"/>
    <property type="match status" value="1"/>
</dbReference>
<dbReference type="AlphaFoldDB" id="A0A917MWY6"/>
<dbReference type="Gene3D" id="3.55.50.30">
    <property type="match status" value="1"/>
</dbReference>
<keyword evidence="1" id="KW-0812">Transmembrane</keyword>
<keyword evidence="5" id="KW-1185">Reference proteome</keyword>
<evidence type="ECO:0008006" key="6">
    <source>
        <dbReference type="Google" id="ProtNLM"/>
    </source>
</evidence>
<dbReference type="PANTHER" id="PTHR30273:SF2">
    <property type="entry name" value="PROTEIN FECR"/>
    <property type="match status" value="1"/>
</dbReference>